<feature type="compositionally biased region" description="Polar residues" evidence="1">
    <location>
        <begin position="1"/>
        <end position="10"/>
    </location>
</feature>
<dbReference type="Proteomes" id="UP000828390">
    <property type="component" value="Unassembled WGS sequence"/>
</dbReference>
<proteinExistence type="predicted"/>
<accession>A0A9D4KDZ5</accession>
<evidence type="ECO:0000256" key="1">
    <source>
        <dbReference type="SAM" id="MobiDB-lite"/>
    </source>
</evidence>
<feature type="region of interest" description="Disordered" evidence="1">
    <location>
        <begin position="1"/>
        <end position="22"/>
    </location>
</feature>
<name>A0A9D4KDZ5_DREPO</name>
<dbReference type="PROSITE" id="PS51257">
    <property type="entry name" value="PROKAR_LIPOPROTEIN"/>
    <property type="match status" value="1"/>
</dbReference>
<gene>
    <name evidence="2" type="ORF">DPMN_111508</name>
</gene>
<feature type="non-terminal residue" evidence="2">
    <location>
        <position position="1"/>
    </location>
</feature>
<organism evidence="2 3">
    <name type="scientific">Dreissena polymorpha</name>
    <name type="common">Zebra mussel</name>
    <name type="synonym">Mytilus polymorpha</name>
    <dbReference type="NCBI Taxonomy" id="45954"/>
    <lineage>
        <taxon>Eukaryota</taxon>
        <taxon>Metazoa</taxon>
        <taxon>Spiralia</taxon>
        <taxon>Lophotrochozoa</taxon>
        <taxon>Mollusca</taxon>
        <taxon>Bivalvia</taxon>
        <taxon>Autobranchia</taxon>
        <taxon>Heteroconchia</taxon>
        <taxon>Euheterodonta</taxon>
        <taxon>Imparidentia</taxon>
        <taxon>Neoheterodontei</taxon>
        <taxon>Myida</taxon>
        <taxon>Dreissenoidea</taxon>
        <taxon>Dreissenidae</taxon>
        <taxon>Dreissena</taxon>
    </lineage>
</organism>
<evidence type="ECO:0000313" key="3">
    <source>
        <dbReference type="Proteomes" id="UP000828390"/>
    </source>
</evidence>
<feature type="compositionally biased region" description="Basic and acidic residues" evidence="1">
    <location>
        <begin position="90"/>
        <end position="102"/>
    </location>
</feature>
<feature type="region of interest" description="Disordered" evidence="1">
    <location>
        <begin position="89"/>
        <end position="113"/>
    </location>
</feature>
<evidence type="ECO:0000313" key="2">
    <source>
        <dbReference type="EMBL" id="KAH3838102.1"/>
    </source>
</evidence>
<dbReference type="EMBL" id="JAIWYP010000004">
    <property type="protein sequence ID" value="KAH3838102.1"/>
    <property type="molecule type" value="Genomic_DNA"/>
</dbReference>
<protein>
    <submittedName>
        <fullName evidence="2">Uncharacterized protein</fullName>
    </submittedName>
</protein>
<dbReference type="Gene3D" id="2.40.290.30">
    <property type="entry name" value="Mediator complex subunit 25, ACID domain"/>
    <property type="match status" value="1"/>
</dbReference>
<keyword evidence="3" id="KW-1185">Reference proteome</keyword>
<reference evidence="2" key="2">
    <citation type="submission" date="2020-11" db="EMBL/GenBank/DDBJ databases">
        <authorList>
            <person name="McCartney M.A."/>
            <person name="Auch B."/>
            <person name="Kono T."/>
            <person name="Mallez S."/>
            <person name="Becker A."/>
            <person name="Gohl D.M."/>
            <person name="Silverstein K.A.T."/>
            <person name="Koren S."/>
            <person name="Bechman K.B."/>
            <person name="Herman A."/>
            <person name="Abrahante J.E."/>
            <person name="Garbe J."/>
        </authorList>
    </citation>
    <scope>NUCLEOTIDE SEQUENCE</scope>
    <source>
        <strain evidence="2">Duluth1</strain>
        <tissue evidence="2">Whole animal</tissue>
    </source>
</reference>
<dbReference type="AlphaFoldDB" id="A0A9D4KDZ5"/>
<dbReference type="InterPro" id="IPR038196">
    <property type="entry name" value="Med25_PTOV_sf"/>
</dbReference>
<reference evidence="2" key="1">
    <citation type="journal article" date="2019" name="bioRxiv">
        <title>The Genome of the Zebra Mussel, Dreissena polymorpha: A Resource for Invasive Species Research.</title>
        <authorList>
            <person name="McCartney M.A."/>
            <person name="Auch B."/>
            <person name="Kono T."/>
            <person name="Mallez S."/>
            <person name="Zhang Y."/>
            <person name="Obille A."/>
            <person name="Becker A."/>
            <person name="Abrahante J.E."/>
            <person name="Garbe J."/>
            <person name="Badalamenti J.P."/>
            <person name="Herman A."/>
            <person name="Mangelson H."/>
            <person name="Liachko I."/>
            <person name="Sullivan S."/>
            <person name="Sone E.D."/>
            <person name="Koren S."/>
            <person name="Silverstein K.A.T."/>
            <person name="Beckman K.B."/>
            <person name="Gohl D.M."/>
        </authorList>
    </citation>
    <scope>NUCLEOTIDE SEQUENCE</scope>
    <source>
        <strain evidence="2">Duluth1</strain>
        <tissue evidence="2">Whole animal</tissue>
    </source>
</reference>
<sequence>MSAIKNQSAAQHHGVGSSCGFPGNQSGIGSEANAELFNVSDRDVGGGHSLDFSGLIAETEASMRGKLSQLTMPDTLNTSNEDIEQTMSCEETKQHPSIEETKQAAPAGMNEKCPPSMTQDDIIVMSVESNQTKADLMMSLTNTVSEAMPVQSKPSETADLTNQNAGMVNSSAANGSQTMTATFSLTGPNVMNMANVNSMGGQQTLPGIPGTNYLQDGVLQNRNVIWKGNLEWQDENTPGPADRITRSLACMVSIGKSEPDL</sequence>
<comment type="caution">
    <text evidence="2">The sequence shown here is derived from an EMBL/GenBank/DDBJ whole genome shotgun (WGS) entry which is preliminary data.</text>
</comment>